<dbReference type="AlphaFoldDB" id="A0AAP0GGT7"/>
<keyword evidence="5" id="KW-1185">Reference proteome</keyword>
<evidence type="ECO:0000256" key="2">
    <source>
        <dbReference type="ARBA" id="ARBA00023163"/>
    </source>
</evidence>
<feature type="region of interest" description="SAW" evidence="3">
    <location>
        <begin position="375"/>
        <end position="450"/>
    </location>
</feature>
<sequence>MAGVAEEVSSSATSSPLLSFMSISPTALGSAYSPWLRDLKSEERGLFLIHLLLNCTNHVAAGNIDQANAFLEHISLLASPEGDTMQRIASYFTEALARRLLRSWPGLYRAINPASADASFSGTAAARRLFLDTCPFLRLSYLVSNQAILEAMDGEKVVHVVDLGGSDPAQYLALLQSLAGRPEGPPHLRISVVGEHKELLFSTGSVLSKEAEKLDIPFQFNAVVSNLESLNVDILRVKTGEALAINSTLQLHSLLASPDDAAAASGKPFSFRSGINEHLDKDQCSESSSSPFSFTPSAKLESFLTSLWGLLPKIMVVTEQESNHNGSNLNDRFMEALNFYAAMFDCLESTMPRQSPERTAMEKMLFGEEIKNIISCEGWERKERHEKLERWALRLEMAGFGRVPLSYYGLMQARRMLQGFGGEGYRVKGENGCFLFCWQDRPLFSVSAWNFRRFD</sequence>
<proteinExistence type="inferred from homology"/>
<comment type="caution">
    <text evidence="3">Lacks conserved residue(s) required for the propagation of feature annotation.</text>
</comment>
<keyword evidence="2" id="KW-0804">Transcription</keyword>
<dbReference type="PANTHER" id="PTHR31636">
    <property type="entry name" value="OSJNBA0084A10.13 PROTEIN-RELATED"/>
    <property type="match status" value="1"/>
</dbReference>
<dbReference type="PROSITE" id="PS50985">
    <property type="entry name" value="GRAS"/>
    <property type="match status" value="1"/>
</dbReference>
<reference evidence="4 5" key="1">
    <citation type="journal article" date="2022" name="Nat. Plants">
        <title>Genomes of leafy and leafless Platanthera orchids illuminate the evolution of mycoheterotrophy.</title>
        <authorList>
            <person name="Li M.H."/>
            <person name="Liu K.W."/>
            <person name="Li Z."/>
            <person name="Lu H.C."/>
            <person name="Ye Q.L."/>
            <person name="Zhang D."/>
            <person name="Wang J.Y."/>
            <person name="Li Y.F."/>
            <person name="Zhong Z.M."/>
            <person name="Liu X."/>
            <person name="Yu X."/>
            <person name="Liu D.K."/>
            <person name="Tu X.D."/>
            <person name="Liu B."/>
            <person name="Hao Y."/>
            <person name="Liao X.Y."/>
            <person name="Jiang Y.T."/>
            <person name="Sun W.H."/>
            <person name="Chen J."/>
            <person name="Chen Y.Q."/>
            <person name="Ai Y."/>
            <person name="Zhai J.W."/>
            <person name="Wu S.S."/>
            <person name="Zhou Z."/>
            <person name="Hsiao Y.Y."/>
            <person name="Wu W.L."/>
            <person name="Chen Y.Y."/>
            <person name="Lin Y.F."/>
            <person name="Hsu J.L."/>
            <person name="Li C.Y."/>
            <person name="Wang Z.W."/>
            <person name="Zhao X."/>
            <person name="Zhong W.Y."/>
            <person name="Ma X.K."/>
            <person name="Ma L."/>
            <person name="Huang J."/>
            <person name="Chen G.Z."/>
            <person name="Huang M.Z."/>
            <person name="Huang L."/>
            <person name="Peng D.H."/>
            <person name="Luo Y.B."/>
            <person name="Zou S.Q."/>
            <person name="Chen S.P."/>
            <person name="Lan S."/>
            <person name="Tsai W.C."/>
            <person name="Van de Peer Y."/>
            <person name="Liu Z.J."/>
        </authorList>
    </citation>
    <scope>NUCLEOTIDE SEQUENCE [LARGE SCALE GENOMIC DNA]</scope>
    <source>
        <strain evidence="4">Lor287</strain>
    </source>
</reference>
<feature type="short sequence motif" description="LXXLL motif" evidence="3">
    <location>
        <begin position="251"/>
        <end position="255"/>
    </location>
</feature>
<feature type="short sequence motif" description="VHIID" evidence="3">
    <location>
        <begin position="158"/>
        <end position="162"/>
    </location>
</feature>
<comment type="caution">
    <text evidence="4">The sequence shown here is derived from an EMBL/GenBank/DDBJ whole genome shotgun (WGS) entry which is preliminary data.</text>
</comment>
<gene>
    <name evidence="4" type="primary">SCL3</name>
    <name evidence="4" type="ORF">KSP39_PZI001408</name>
</gene>
<dbReference type="Proteomes" id="UP001418222">
    <property type="component" value="Unassembled WGS sequence"/>
</dbReference>
<name>A0AAP0GGT7_9ASPA</name>
<protein>
    <submittedName>
        <fullName evidence="4">Scarecrow-like protein 3</fullName>
    </submittedName>
</protein>
<dbReference type="InterPro" id="IPR005202">
    <property type="entry name" value="TF_GRAS"/>
</dbReference>
<keyword evidence="1" id="KW-0805">Transcription regulation</keyword>
<evidence type="ECO:0000256" key="1">
    <source>
        <dbReference type="ARBA" id="ARBA00023015"/>
    </source>
</evidence>
<organism evidence="4 5">
    <name type="scientific">Platanthera zijinensis</name>
    <dbReference type="NCBI Taxonomy" id="2320716"/>
    <lineage>
        <taxon>Eukaryota</taxon>
        <taxon>Viridiplantae</taxon>
        <taxon>Streptophyta</taxon>
        <taxon>Embryophyta</taxon>
        <taxon>Tracheophyta</taxon>
        <taxon>Spermatophyta</taxon>
        <taxon>Magnoliopsida</taxon>
        <taxon>Liliopsida</taxon>
        <taxon>Asparagales</taxon>
        <taxon>Orchidaceae</taxon>
        <taxon>Orchidoideae</taxon>
        <taxon>Orchideae</taxon>
        <taxon>Orchidinae</taxon>
        <taxon>Platanthera</taxon>
    </lineage>
</organism>
<evidence type="ECO:0000313" key="4">
    <source>
        <dbReference type="EMBL" id="KAK8958006.1"/>
    </source>
</evidence>
<comment type="similarity">
    <text evidence="3">Belongs to the GRAS family.</text>
</comment>
<feature type="region of interest" description="VHIID" evidence="3">
    <location>
        <begin position="127"/>
        <end position="192"/>
    </location>
</feature>
<dbReference type="EMBL" id="JBBWWQ010000001">
    <property type="protein sequence ID" value="KAK8958006.1"/>
    <property type="molecule type" value="Genomic_DNA"/>
</dbReference>
<dbReference type="Pfam" id="PF03514">
    <property type="entry name" value="GRAS"/>
    <property type="match status" value="1"/>
</dbReference>
<evidence type="ECO:0000313" key="5">
    <source>
        <dbReference type="Proteomes" id="UP001418222"/>
    </source>
</evidence>
<accession>A0AAP0GGT7</accession>
<evidence type="ECO:0000256" key="3">
    <source>
        <dbReference type="PROSITE-ProRule" id="PRU01191"/>
    </source>
</evidence>